<evidence type="ECO:0000259" key="6">
    <source>
        <dbReference type="PROSITE" id="PS50011"/>
    </source>
</evidence>
<keyword evidence="2" id="KW-0808">Transferase</keyword>
<dbReference type="SUPFAM" id="SSF56112">
    <property type="entry name" value="Protein kinase-like (PK-like)"/>
    <property type="match status" value="1"/>
</dbReference>
<dbReference type="PANTHER" id="PTHR43671">
    <property type="entry name" value="SERINE/THREONINE-PROTEIN KINASE NEK"/>
    <property type="match status" value="1"/>
</dbReference>
<evidence type="ECO:0000256" key="4">
    <source>
        <dbReference type="ARBA" id="ARBA00022777"/>
    </source>
</evidence>
<evidence type="ECO:0000256" key="5">
    <source>
        <dbReference type="ARBA" id="ARBA00022840"/>
    </source>
</evidence>
<dbReference type="InterPro" id="IPR011009">
    <property type="entry name" value="Kinase-like_dom_sf"/>
</dbReference>
<evidence type="ECO:0000313" key="7">
    <source>
        <dbReference type="EMBL" id="OQE85783.1"/>
    </source>
</evidence>
<dbReference type="AlphaFoldDB" id="A0A1V6YEN9"/>
<dbReference type="InterPro" id="IPR050660">
    <property type="entry name" value="NEK_Ser/Thr_kinase"/>
</dbReference>
<dbReference type="SMART" id="SM00220">
    <property type="entry name" value="S_TKc"/>
    <property type="match status" value="1"/>
</dbReference>
<dbReference type="Pfam" id="PF00069">
    <property type="entry name" value="Pkinase"/>
    <property type="match status" value="1"/>
</dbReference>
<dbReference type="STRING" id="60175.A0A1V6YEN9"/>
<name>A0A1V6YEN9_PENNA</name>
<dbReference type="EMBL" id="MOOB01000023">
    <property type="protein sequence ID" value="OQE85783.1"/>
    <property type="molecule type" value="Genomic_DNA"/>
</dbReference>
<organism evidence="7 8">
    <name type="scientific">Penicillium nalgiovense</name>
    <dbReference type="NCBI Taxonomy" id="60175"/>
    <lineage>
        <taxon>Eukaryota</taxon>
        <taxon>Fungi</taxon>
        <taxon>Dikarya</taxon>
        <taxon>Ascomycota</taxon>
        <taxon>Pezizomycotina</taxon>
        <taxon>Eurotiomycetes</taxon>
        <taxon>Eurotiomycetidae</taxon>
        <taxon>Eurotiales</taxon>
        <taxon>Aspergillaceae</taxon>
        <taxon>Penicillium</taxon>
    </lineage>
</organism>
<feature type="domain" description="Protein kinase" evidence="6">
    <location>
        <begin position="1"/>
        <end position="190"/>
    </location>
</feature>
<comment type="caution">
    <text evidence="7">The sequence shown here is derived from an EMBL/GenBank/DDBJ whole genome shotgun (WGS) entry which is preliminary data.</text>
</comment>
<evidence type="ECO:0000256" key="2">
    <source>
        <dbReference type="ARBA" id="ARBA00022679"/>
    </source>
</evidence>
<proteinExistence type="predicted"/>
<dbReference type="GO" id="GO:0005524">
    <property type="term" value="F:ATP binding"/>
    <property type="evidence" value="ECO:0007669"/>
    <property type="project" value="UniProtKB-KW"/>
</dbReference>
<keyword evidence="4" id="KW-0418">Kinase</keyword>
<gene>
    <name evidence="7" type="ORF">PENNAL_c0023G05128</name>
</gene>
<dbReference type="PROSITE" id="PS50011">
    <property type="entry name" value="PROTEIN_KINASE_DOM"/>
    <property type="match status" value="1"/>
</dbReference>
<protein>
    <recommendedName>
        <fullName evidence="1">non-specific serine/threonine protein kinase</fullName>
        <ecNumber evidence="1">2.7.11.1</ecNumber>
    </recommendedName>
</protein>
<reference evidence="8" key="1">
    <citation type="journal article" date="2017" name="Nat. Microbiol.">
        <title>Global analysis of biosynthetic gene clusters reveals vast potential of secondary metabolite production in Penicillium species.</title>
        <authorList>
            <person name="Nielsen J.C."/>
            <person name="Grijseels S."/>
            <person name="Prigent S."/>
            <person name="Ji B."/>
            <person name="Dainat J."/>
            <person name="Nielsen K.F."/>
            <person name="Frisvad J.C."/>
            <person name="Workman M."/>
            <person name="Nielsen J."/>
        </authorList>
    </citation>
    <scope>NUCLEOTIDE SEQUENCE [LARGE SCALE GENOMIC DNA]</scope>
    <source>
        <strain evidence="8">IBT 13039</strain>
    </source>
</reference>
<evidence type="ECO:0000256" key="3">
    <source>
        <dbReference type="ARBA" id="ARBA00022741"/>
    </source>
</evidence>
<accession>A0A1V6YEN9</accession>
<sequence length="192" mass="21438">MECDPISDMLMPPEYSPVRWLPGVKTDKSAPEYLMVSQRPRGLLDNADISTLVVKIGDLGAAVHNGDNYSVPVTPLALMAPELLDNLSWDFKLDVWSLGCLLFQLATNEPLFALTEFGYTSDELKRSLRSVILNFVGAGRDQFAVYLGERLPPHFGANNADKLSSFLWSMLQQNPQDRSSMSDLLFHPFLSE</sequence>
<keyword evidence="8" id="KW-1185">Reference proteome</keyword>
<dbReference type="Proteomes" id="UP000191691">
    <property type="component" value="Unassembled WGS sequence"/>
</dbReference>
<dbReference type="Gene3D" id="1.10.510.10">
    <property type="entry name" value="Transferase(Phosphotransferase) domain 1"/>
    <property type="match status" value="1"/>
</dbReference>
<evidence type="ECO:0000256" key="1">
    <source>
        <dbReference type="ARBA" id="ARBA00012513"/>
    </source>
</evidence>
<dbReference type="PANTHER" id="PTHR43671:SF13">
    <property type="entry name" value="SERINE_THREONINE-PROTEIN KINASE NEK2"/>
    <property type="match status" value="1"/>
</dbReference>
<dbReference type="InterPro" id="IPR000719">
    <property type="entry name" value="Prot_kinase_dom"/>
</dbReference>
<evidence type="ECO:0000313" key="8">
    <source>
        <dbReference type="Proteomes" id="UP000191691"/>
    </source>
</evidence>
<keyword evidence="3" id="KW-0547">Nucleotide-binding</keyword>
<dbReference type="OMA" id="IHRIEWD"/>
<keyword evidence="5" id="KW-0067">ATP-binding</keyword>
<dbReference type="GO" id="GO:0004674">
    <property type="term" value="F:protein serine/threonine kinase activity"/>
    <property type="evidence" value="ECO:0007669"/>
    <property type="project" value="UniProtKB-EC"/>
</dbReference>
<dbReference type="EC" id="2.7.11.1" evidence="1"/>